<dbReference type="Proteomes" id="UP000796880">
    <property type="component" value="Unassembled WGS sequence"/>
</dbReference>
<evidence type="ECO:0000313" key="2">
    <source>
        <dbReference type="Proteomes" id="UP000796880"/>
    </source>
</evidence>
<dbReference type="AlphaFoldDB" id="A0A8K0HCR6"/>
<evidence type="ECO:0000313" key="1">
    <source>
        <dbReference type="EMBL" id="KAF3450192.1"/>
    </source>
</evidence>
<dbReference type="EMBL" id="VOIH02000003">
    <property type="protein sequence ID" value="KAF3450192.1"/>
    <property type="molecule type" value="Genomic_DNA"/>
</dbReference>
<keyword evidence="2" id="KW-1185">Reference proteome</keyword>
<comment type="caution">
    <text evidence="1">The sequence shown here is derived from an EMBL/GenBank/DDBJ whole genome shotgun (WGS) entry which is preliminary data.</text>
</comment>
<sequence>MALMATYVFCEIENLPADANPEAISGNYKRITRKVLETSLSNILLELQAQNPAKLVGCSGSICSVIAQDCGSGCFCLPIALYAGLCV</sequence>
<gene>
    <name evidence="1" type="ORF">FNV43_RR06272</name>
</gene>
<reference evidence="1" key="1">
    <citation type="submission" date="2020-03" db="EMBL/GenBank/DDBJ databases">
        <title>A high-quality chromosome-level genome assembly of a woody plant with both climbing and erect habits, Rhamnella rubrinervis.</title>
        <authorList>
            <person name="Lu Z."/>
            <person name="Yang Y."/>
            <person name="Zhu X."/>
            <person name="Sun Y."/>
        </authorList>
    </citation>
    <scope>NUCLEOTIDE SEQUENCE</scope>
    <source>
        <strain evidence="1">BYM</strain>
        <tissue evidence="1">Leaf</tissue>
    </source>
</reference>
<organism evidence="1 2">
    <name type="scientific">Rhamnella rubrinervis</name>
    <dbReference type="NCBI Taxonomy" id="2594499"/>
    <lineage>
        <taxon>Eukaryota</taxon>
        <taxon>Viridiplantae</taxon>
        <taxon>Streptophyta</taxon>
        <taxon>Embryophyta</taxon>
        <taxon>Tracheophyta</taxon>
        <taxon>Spermatophyta</taxon>
        <taxon>Magnoliopsida</taxon>
        <taxon>eudicotyledons</taxon>
        <taxon>Gunneridae</taxon>
        <taxon>Pentapetalae</taxon>
        <taxon>rosids</taxon>
        <taxon>fabids</taxon>
        <taxon>Rosales</taxon>
        <taxon>Rhamnaceae</taxon>
        <taxon>rhamnoid group</taxon>
        <taxon>Rhamneae</taxon>
        <taxon>Rhamnella</taxon>
    </lineage>
</organism>
<name>A0A8K0HCR6_9ROSA</name>
<accession>A0A8K0HCR6</accession>
<protein>
    <submittedName>
        <fullName evidence="1">Uncharacterized protein</fullName>
    </submittedName>
</protein>
<proteinExistence type="predicted"/>